<accession>A0AA41QGA4</accession>
<dbReference type="Proteomes" id="UP001165405">
    <property type="component" value="Unassembled WGS sequence"/>
</dbReference>
<sequence length="140" mass="15095">MPAIRPLGYWLKTVDRLIDDQFGAVAEQVGLTRRQWQLLNTVQSGTRSPADLDTAVAPFLGPGETAATHLAPLIEAGLVAKTPDGFTVTASGRETATRVQSDAVRAIRERTMGGVDGDDYAHLLQTLEKIARNLGWDEPA</sequence>
<gene>
    <name evidence="1" type="ORF">L1785_18280</name>
</gene>
<dbReference type="InterPro" id="IPR036388">
    <property type="entry name" value="WH-like_DNA-bd_sf"/>
</dbReference>
<dbReference type="InterPro" id="IPR036390">
    <property type="entry name" value="WH_DNA-bd_sf"/>
</dbReference>
<protein>
    <submittedName>
        <fullName evidence="1">MarR family transcriptional regulator</fullName>
    </submittedName>
</protein>
<keyword evidence="2" id="KW-1185">Reference proteome</keyword>
<dbReference type="RefSeq" id="WP_236090734.1">
    <property type="nucleotide sequence ID" value="NZ_JAKGSG010000051.1"/>
</dbReference>
<comment type="caution">
    <text evidence="1">The sequence shown here is derived from an EMBL/GenBank/DDBJ whole genome shotgun (WGS) entry which is preliminary data.</text>
</comment>
<evidence type="ECO:0000313" key="2">
    <source>
        <dbReference type="Proteomes" id="UP001165405"/>
    </source>
</evidence>
<dbReference type="EMBL" id="JAKGSG010000051">
    <property type="protein sequence ID" value="MCF4122929.1"/>
    <property type="molecule type" value="Genomic_DNA"/>
</dbReference>
<dbReference type="Gene3D" id="1.10.10.10">
    <property type="entry name" value="Winged helix-like DNA-binding domain superfamily/Winged helix DNA-binding domain"/>
    <property type="match status" value="1"/>
</dbReference>
<reference evidence="1" key="1">
    <citation type="submission" date="2022-01" db="EMBL/GenBank/DDBJ databases">
        <title>Antribacter sp. nov., isolated from Guizhou of China.</title>
        <authorList>
            <person name="Chengliang C."/>
            <person name="Ya Z."/>
        </authorList>
    </citation>
    <scope>NUCLEOTIDE SEQUENCE</scope>
    <source>
        <strain evidence="1">KLBMP 9083</strain>
    </source>
</reference>
<name>A0AA41QGA4_9MICO</name>
<dbReference type="AlphaFoldDB" id="A0AA41QGA4"/>
<organism evidence="1 2">
    <name type="scientific">Antribacter soli</name>
    <dbReference type="NCBI Taxonomy" id="2910976"/>
    <lineage>
        <taxon>Bacteria</taxon>
        <taxon>Bacillati</taxon>
        <taxon>Actinomycetota</taxon>
        <taxon>Actinomycetes</taxon>
        <taxon>Micrococcales</taxon>
        <taxon>Promicromonosporaceae</taxon>
        <taxon>Antribacter</taxon>
    </lineage>
</organism>
<evidence type="ECO:0000313" key="1">
    <source>
        <dbReference type="EMBL" id="MCF4122929.1"/>
    </source>
</evidence>
<dbReference type="SUPFAM" id="SSF46785">
    <property type="entry name" value="Winged helix' DNA-binding domain"/>
    <property type="match status" value="1"/>
</dbReference>
<proteinExistence type="predicted"/>